<organism evidence="1 2">
    <name type="scientific">Undibacterium luofuense</name>
    <dbReference type="NCBI Taxonomy" id="2828733"/>
    <lineage>
        <taxon>Bacteria</taxon>
        <taxon>Pseudomonadati</taxon>
        <taxon>Pseudomonadota</taxon>
        <taxon>Betaproteobacteria</taxon>
        <taxon>Burkholderiales</taxon>
        <taxon>Oxalobacteraceae</taxon>
        <taxon>Undibacterium</taxon>
    </lineage>
</organism>
<evidence type="ECO:0000313" key="2">
    <source>
        <dbReference type="Proteomes" id="UP000680067"/>
    </source>
</evidence>
<dbReference type="EMBL" id="JAGSPN010000077">
    <property type="protein sequence ID" value="MBR7784301.1"/>
    <property type="molecule type" value="Genomic_DNA"/>
</dbReference>
<dbReference type="Proteomes" id="UP000680067">
    <property type="component" value="Unassembled WGS sequence"/>
</dbReference>
<reference evidence="1" key="1">
    <citation type="submission" date="2021-04" db="EMBL/GenBank/DDBJ databases">
        <title>novel species isolated from subtropical streams in China.</title>
        <authorList>
            <person name="Lu H."/>
        </authorList>
    </citation>
    <scope>NUCLEOTIDE SEQUENCE</scope>
    <source>
        <strain evidence="1">LFS511W</strain>
    </source>
</reference>
<feature type="non-terminal residue" evidence="1">
    <location>
        <position position="192"/>
    </location>
</feature>
<accession>A0A941I7X9</accession>
<comment type="caution">
    <text evidence="1">The sequence shown here is derived from an EMBL/GenBank/DDBJ whole genome shotgun (WGS) entry which is preliminary data.</text>
</comment>
<feature type="non-terminal residue" evidence="1">
    <location>
        <position position="1"/>
    </location>
</feature>
<dbReference type="AlphaFoldDB" id="A0A941I7X9"/>
<protein>
    <submittedName>
        <fullName evidence="1">Uncharacterized protein</fullName>
    </submittedName>
</protein>
<keyword evidence="2" id="KW-1185">Reference proteome</keyword>
<proteinExistence type="predicted"/>
<gene>
    <name evidence="1" type="ORF">KDM89_19400</name>
</gene>
<dbReference type="RefSeq" id="WP_212689547.1">
    <property type="nucleotide sequence ID" value="NZ_JAGSPN010000077.1"/>
</dbReference>
<name>A0A941I7X9_9BURK</name>
<sequence length="192" mass="21846">IDPTALSLFDLAALDRLAATLMQACEVPAQSVSHAHLKEARQRLQLLISHGRARNEAWSGLSDQYLSDVSNLNAQDLQIQWRSANQEWMLKSWFSKRKITTQIKAFHLQGTRLDSGDVDRFLLVLKKLNEEDQYLAEHKEVGRELLGLAYSGISSNWESAEAHLQWMESFSQAFSDACQTRSEDISQLRSQL</sequence>
<evidence type="ECO:0000313" key="1">
    <source>
        <dbReference type="EMBL" id="MBR7784301.1"/>
    </source>
</evidence>